<keyword evidence="4" id="KW-0732">Signal</keyword>
<dbReference type="PROSITE" id="PS50197">
    <property type="entry name" value="BEACH"/>
    <property type="match status" value="1"/>
</dbReference>
<accession>A0A914EA65</accession>
<evidence type="ECO:0000313" key="8">
    <source>
        <dbReference type="WBParaSite" id="ACRNAN_scaffold641.g20813.t1"/>
    </source>
</evidence>
<keyword evidence="7" id="KW-1185">Reference proteome</keyword>
<keyword evidence="3" id="KW-0964">Secreted</keyword>
<dbReference type="Gene3D" id="2.60.40.3330">
    <property type="match status" value="1"/>
</dbReference>
<dbReference type="GO" id="GO:0005576">
    <property type="term" value="C:extracellular region"/>
    <property type="evidence" value="ECO:0007669"/>
    <property type="project" value="UniProtKB-SubCell"/>
</dbReference>
<evidence type="ECO:0000256" key="5">
    <source>
        <dbReference type="SAM" id="MobiDB-lite"/>
    </source>
</evidence>
<feature type="compositionally biased region" description="Basic and acidic residues" evidence="5">
    <location>
        <begin position="23"/>
        <end position="40"/>
    </location>
</feature>
<evidence type="ECO:0000259" key="6">
    <source>
        <dbReference type="PROSITE" id="PS50197"/>
    </source>
</evidence>
<evidence type="ECO:0000256" key="1">
    <source>
        <dbReference type="ARBA" id="ARBA00004613"/>
    </source>
</evidence>
<organism evidence="7 8">
    <name type="scientific">Acrobeloides nanus</name>
    <dbReference type="NCBI Taxonomy" id="290746"/>
    <lineage>
        <taxon>Eukaryota</taxon>
        <taxon>Metazoa</taxon>
        <taxon>Ecdysozoa</taxon>
        <taxon>Nematoda</taxon>
        <taxon>Chromadorea</taxon>
        <taxon>Rhabditida</taxon>
        <taxon>Tylenchina</taxon>
        <taxon>Cephalobomorpha</taxon>
        <taxon>Cephaloboidea</taxon>
        <taxon>Cephalobidae</taxon>
        <taxon>Acrobeloides</taxon>
    </lineage>
</organism>
<comment type="subcellular location">
    <subcellularLocation>
        <location evidence="1">Secreted</location>
    </subcellularLocation>
</comment>
<dbReference type="InterPro" id="IPR038479">
    <property type="entry name" value="Transthyretin-like_sf"/>
</dbReference>
<dbReference type="Proteomes" id="UP000887540">
    <property type="component" value="Unplaced"/>
</dbReference>
<dbReference type="AlphaFoldDB" id="A0A914EA65"/>
<dbReference type="InterPro" id="IPR001534">
    <property type="entry name" value="Transthyretin-like"/>
</dbReference>
<feature type="compositionally biased region" description="Polar residues" evidence="5">
    <location>
        <begin position="7"/>
        <end position="21"/>
    </location>
</feature>
<evidence type="ECO:0000313" key="7">
    <source>
        <dbReference type="Proteomes" id="UP000887540"/>
    </source>
</evidence>
<protein>
    <submittedName>
        <fullName evidence="8">BEACH domain-containing protein</fullName>
    </submittedName>
</protein>
<dbReference type="InterPro" id="IPR000409">
    <property type="entry name" value="BEACH_dom"/>
</dbReference>
<evidence type="ECO:0000256" key="3">
    <source>
        <dbReference type="ARBA" id="ARBA00022525"/>
    </source>
</evidence>
<dbReference type="Pfam" id="PF01060">
    <property type="entry name" value="TTR-52"/>
    <property type="match status" value="1"/>
</dbReference>
<feature type="region of interest" description="Disordered" evidence="5">
    <location>
        <begin position="1"/>
        <end position="41"/>
    </location>
</feature>
<feature type="domain" description="BEACH" evidence="6">
    <location>
        <begin position="102"/>
        <end position="172"/>
    </location>
</feature>
<proteinExistence type="inferred from homology"/>
<dbReference type="WBParaSite" id="ACRNAN_scaffold641.g20813.t1">
    <property type="protein sequence ID" value="ACRNAN_scaffold641.g20813.t1"/>
    <property type="gene ID" value="ACRNAN_scaffold641.g20813"/>
</dbReference>
<sequence length="172" mass="19164">MEEDGAYNSSTTVPITSNVLDNTAEKSEYSTDTDQKEKAASKKYCTPIEGADISLWDEDGYWLGDEDDLLANSTSNEKGHFSVNGSEMEVGGSTFYVLAKTMCGQEIISAKSNTKKWQNTTCKRVSKIYIDSKFNGRTYNFAAQPPFYAWIISSDELGENDHLEDENGKKCE</sequence>
<name>A0A914EA65_9BILA</name>
<evidence type="ECO:0000256" key="4">
    <source>
        <dbReference type="ARBA" id="ARBA00022729"/>
    </source>
</evidence>
<comment type="similarity">
    <text evidence="2">Belongs to the nematode transthyretin-like family.</text>
</comment>
<reference evidence="8" key="1">
    <citation type="submission" date="2022-11" db="UniProtKB">
        <authorList>
            <consortium name="WormBaseParasite"/>
        </authorList>
    </citation>
    <scope>IDENTIFICATION</scope>
</reference>
<dbReference type="GO" id="GO:0009986">
    <property type="term" value="C:cell surface"/>
    <property type="evidence" value="ECO:0007669"/>
    <property type="project" value="InterPro"/>
</dbReference>
<evidence type="ECO:0000256" key="2">
    <source>
        <dbReference type="ARBA" id="ARBA00010112"/>
    </source>
</evidence>